<reference evidence="1 2" key="1">
    <citation type="submission" date="2021-06" db="EMBL/GenBank/DDBJ databases">
        <authorList>
            <person name="Sun Q."/>
            <person name="Li D."/>
        </authorList>
    </citation>
    <scope>NUCLEOTIDE SEQUENCE [LARGE SCALE GENOMIC DNA]</scope>
    <source>
        <strain evidence="1 2">MSJ-40</strain>
    </source>
</reference>
<dbReference type="RefSeq" id="WP_216519693.1">
    <property type="nucleotide sequence ID" value="NZ_JAHLPM010000008.1"/>
</dbReference>
<accession>A0ABS6E6H9</accession>
<protein>
    <submittedName>
        <fullName evidence="1">Uncharacterized protein</fullName>
    </submittedName>
</protein>
<dbReference type="Proteomes" id="UP000749471">
    <property type="component" value="Unassembled WGS sequence"/>
</dbReference>
<organism evidence="1 2">
    <name type="scientific">Tissierella simiarum</name>
    <dbReference type="NCBI Taxonomy" id="2841534"/>
    <lineage>
        <taxon>Bacteria</taxon>
        <taxon>Bacillati</taxon>
        <taxon>Bacillota</taxon>
        <taxon>Tissierellia</taxon>
        <taxon>Tissierellales</taxon>
        <taxon>Tissierellaceae</taxon>
        <taxon>Tissierella</taxon>
    </lineage>
</organism>
<comment type="caution">
    <text evidence="1">The sequence shown here is derived from an EMBL/GenBank/DDBJ whole genome shotgun (WGS) entry which is preliminary data.</text>
</comment>
<gene>
    <name evidence="1" type="ORF">KQI42_10915</name>
</gene>
<evidence type="ECO:0000313" key="2">
    <source>
        <dbReference type="Proteomes" id="UP000749471"/>
    </source>
</evidence>
<keyword evidence="2" id="KW-1185">Reference proteome</keyword>
<sequence length="89" mass="10455">MDKDNYIETSLSPYTTFFNGTGSDDEMDMFYKIENLHNTNFNQYNEVIPSDANILNMSSDIFYTPQTTLIDTRGMNHEDVYNKIENRHI</sequence>
<evidence type="ECO:0000313" key="1">
    <source>
        <dbReference type="EMBL" id="MBU5438524.1"/>
    </source>
</evidence>
<name>A0ABS6E6H9_9FIRM</name>
<proteinExistence type="predicted"/>
<dbReference type="EMBL" id="JAHLPM010000008">
    <property type="protein sequence ID" value="MBU5438524.1"/>
    <property type="molecule type" value="Genomic_DNA"/>
</dbReference>